<dbReference type="Pfam" id="PF03734">
    <property type="entry name" value="YkuD"/>
    <property type="match status" value="1"/>
</dbReference>
<dbReference type="CDD" id="cd16913">
    <property type="entry name" value="YkuD_like"/>
    <property type="match status" value="1"/>
</dbReference>
<sequence>MDFPQLSRLFRGPAFGQPPSVRAEEGRGRLAVFLGLLAALAIGSPAWADDQPNYSPRTYDLTLRAISDYEEIAGNGGWVSLPPSAQGLRLGARGKVVLALRKRLAITSDLDPALPASDQFDDAARQALEHFQARHGLSLTGSVGRLTLAALNVPVEERLHQLDASATRLAALKFKFGERYIVSNIPAASLEAVENGVVSRTYTTVVGSPDRASPTLQTRVTAVNILPYWNVPQSIMKADIMPKMVRDPNYLAENHMRVYRGGREIDPATIDWTGAKGTDFLVKQDPGVYNSLGFVRIDMPNPDAVYMHDSPHRDLFRYDVRFQSSGCTRVAGAQDLAAWVLEGTEWTGQAIQDQIDSGQPKTIKVPKPVPVAWVYLTGWGSPDGSVQFRPDVYSIDSPTVQGPATSGMATADVSDRTASVPVTAVRASAAIAATPN</sequence>
<dbReference type="SUPFAM" id="SSF141523">
    <property type="entry name" value="L,D-transpeptidase catalytic domain-like"/>
    <property type="match status" value="1"/>
</dbReference>
<proteinExistence type="inferred from homology"/>
<dbReference type="PANTHER" id="PTHR41533:SF1">
    <property type="entry name" value="L,D-TRANSPEPTIDASE YCBB-RELATED"/>
    <property type="match status" value="1"/>
</dbReference>
<dbReference type="Gene3D" id="2.40.440.10">
    <property type="entry name" value="L,D-transpeptidase catalytic domain-like"/>
    <property type="match status" value="1"/>
</dbReference>
<comment type="caution">
    <text evidence="9">The sequence shown here is derived from an EMBL/GenBank/DDBJ whole genome shotgun (WGS) entry which is preliminary data.</text>
</comment>
<keyword evidence="3" id="KW-0808">Transferase</keyword>
<protein>
    <submittedName>
        <fullName evidence="9">Murein L,D-transpeptidase YcbB/YkuD</fullName>
    </submittedName>
</protein>
<feature type="active site" description="Nucleophile" evidence="7">
    <location>
        <position position="327"/>
    </location>
</feature>
<feature type="domain" description="L,D-TPase catalytic" evidence="8">
    <location>
        <begin position="179"/>
        <end position="354"/>
    </location>
</feature>
<dbReference type="Proteomes" id="UP001237448">
    <property type="component" value="Unassembled WGS sequence"/>
</dbReference>
<comment type="similarity">
    <text evidence="2">Belongs to the YkuD family.</text>
</comment>
<evidence type="ECO:0000313" key="10">
    <source>
        <dbReference type="Proteomes" id="UP001237448"/>
    </source>
</evidence>
<keyword evidence="10" id="KW-1185">Reference proteome</keyword>
<accession>A0ABU0FCL4</accession>
<dbReference type="PANTHER" id="PTHR41533">
    <property type="entry name" value="L,D-TRANSPEPTIDASE HI_1667-RELATED"/>
    <property type="match status" value="1"/>
</dbReference>
<dbReference type="SUPFAM" id="SSF47090">
    <property type="entry name" value="PGBD-like"/>
    <property type="match status" value="1"/>
</dbReference>
<organism evidence="9 10">
    <name type="scientific">Labrys monachus</name>
    <dbReference type="NCBI Taxonomy" id="217067"/>
    <lineage>
        <taxon>Bacteria</taxon>
        <taxon>Pseudomonadati</taxon>
        <taxon>Pseudomonadota</taxon>
        <taxon>Alphaproteobacteria</taxon>
        <taxon>Hyphomicrobiales</taxon>
        <taxon>Xanthobacteraceae</taxon>
        <taxon>Labrys</taxon>
    </lineage>
</organism>
<dbReference type="InterPro" id="IPR036365">
    <property type="entry name" value="PGBD-like_sf"/>
</dbReference>
<dbReference type="InterPro" id="IPR052905">
    <property type="entry name" value="LD-transpeptidase_YkuD-like"/>
</dbReference>
<evidence type="ECO:0000256" key="4">
    <source>
        <dbReference type="ARBA" id="ARBA00022960"/>
    </source>
</evidence>
<dbReference type="InterPro" id="IPR002477">
    <property type="entry name" value="Peptidoglycan-bd-like"/>
</dbReference>
<dbReference type="InterPro" id="IPR036366">
    <property type="entry name" value="PGBDSf"/>
</dbReference>
<evidence type="ECO:0000256" key="2">
    <source>
        <dbReference type="ARBA" id="ARBA00005992"/>
    </source>
</evidence>
<evidence type="ECO:0000256" key="5">
    <source>
        <dbReference type="ARBA" id="ARBA00022984"/>
    </source>
</evidence>
<dbReference type="Pfam" id="PF01471">
    <property type="entry name" value="PG_binding_1"/>
    <property type="match status" value="1"/>
</dbReference>
<dbReference type="InterPro" id="IPR005490">
    <property type="entry name" value="LD_TPept_cat_dom"/>
</dbReference>
<evidence type="ECO:0000259" key="8">
    <source>
        <dbReference type="PROSITE" id="PS52029"/>
    </source>
</evidence>
<dbReference type="PROSITE" id="PS52029">
    <property type="entry name" value="LD_TPASE"/>
    <property type="match status" value="1"/>
</dbReference>
<gene>
    <name evidence="9" type="ORF">J3R73_002144</name>
</gene>
<feature type="active site" description="Proton donor/acceptor" evidence="7">
    <location>
        <position position="308"/>
    </location>
</feature>
<evidence type="ECO:0000256" key="6">
    <source>
        <dbReference type="ARBA" id="ARBA00023316"/>
    </source>
</evidence>
<evidence type="ECO:0000313" key="9">
    <source>
        <dbReference type="EMBL" id="MDQ0392352.1"/>
    </source>
</evidence>
<evidence type="ECO:0000256" key="1">
    <source>
        <dbReference type="ARBA" id="ARBA00004752"/>
    </source>
</evidence>
<name>A0ABU0FCL4_9HYPH</name>
<dbReference type="Gene3D" id="1.10.101.10">
    <property type="entry name" value="PGBD-like superfamily/PGBD"/>
    <property type="match status" value="1"/>
</dbReference>
<evidence type="ECO:0000256" key="3">
    <source>
        <dbReference type="ARBA" id="ARBA00022679"/>
    </source>
</evidence>
<dbReference type="InterPro" id="IPR038063">
    <property type="entry name" value="Transpep_catalytic_dom"/>
</dbReference>
<keyword evidence="5 7" id="KW-0573">Peptidoglycan synthesis</keyword>
<comment type="pathway">
    <text evidence="1 7">Cell wall biogenesis; peptidoglycan biosynthesis.</text>
</comment>
<keyword evidence="6 7" id="KW-0961">Cell wall biogenesis/degradation</keyword>
<evidence type="ECO:0000256" key="7">
    <source>
        <dbReference type="PROSITE-ProRule" id="PRU01373"/>
    </source>
</evidence>
<dbReference type="EMBL" id="JAUSVK010000001">
    <property type="protein sequence ID" value="MDQ0392352.1"/>
    <property type="molecule type" value="Genomic_DNA"/>
</dbReference>
<keyword evidence="4 7" id="KW-0133">Cell shape</keyword>
<dbReference type="RefSeq" id="WP_307426098.1">
    <property type="nucleotide sequence ID" value="NZ_JAUSVK010000001.1"/>
</dbReference>
<reference evidence="9 10" key="1">
    <citation type="submission" date="2023-07" db="EMBL/GenBank/DDBJ databases">
        <title>Genomic Encyclopedia of Type Strains, Phase IV (KMG-IV): sequencing the most valuable type-strain genomes for metagenomic binning, comparative biology and taxonomic classification.</title>
        <authorList>
            <person name="Goeker M."/>
        </authorList>
    </citation>
    <scope>NUCLEOTIDE SEQUENCE [LARGE SCALE GENOMIC DNA]</scope>
    <source>
        <strain evidence="9 10">DSM 5896</strain>
    </source>
</reference>